<feature type="compositionally biased region" description="Basic and acidic residues" evidence="1">
    <location>
        <begin position="1"/>
        <end position="12"/>
    </location>
</feature>
<feature type="domain" description="DUF7330" evidence="2">
    <location>
        <begin position="118"/>
        <end position="292"/>
    </location>
</feature>
<feature type="compositionally biased region" description="Low complexity" evidence="1">
    <location>
        <begin position="17"/>
        <end position="42"/>
    </location>
</feature>
<dbReference type="EMBL" id="JH795855">
    <property type="protein sequence ID" value="EJU06147.1"/>
    <property type="molecule type" value="Genomic_DNA"/>
</dbReference>
<name>M5GFC5_DACPD</name>
<accession>M5GFC5</accession>
<dbReference type="InterPro" id="IPR055754">
    <property type="entry name" value="DUF7330"/>
</dbReference>
<dbReference type="OrthoDB" id="5289249at2759"/>
<protein>
    <recommendedName>
        <fullName evidence="2">DUF7330 domain-containing protein</fullName>
    </recommendedName>
</protein>
<dbReference type="RefSeq" id="XP_040633041.1">
    <property type="nucleotide sequence ID" value="XM_040771508.1"/>
</dbReference>
<proteinExistence type="predicted"/>
<gene>
    <name evidence="3" type="ORF">DACRYDRAFT_19433</name>
</gene>
<dbReference type="STRING" id="1858805.M5GFC5"/>
<sequence>MIIVDDDKKRPLPELPTEGYSSSSGPSTSAASTAGDSTVASSNWADPPPYTPSDPASSTIMSGTTTTTNSEAGYPDPEEPLVVPHDPTVDILSGDPIPYSSGPSVPPQEEIPDLPHQNRLRIHRAYQPISETLVIDPSLPSPPGTAQKNLELSSTSAPVLARVYVLDCRDLKGRVEMSAQSESGPVKLAVARMPRNAKLAVDVGTKSGPCELFLPLHFSGPLTIHTRTGPVSLGTSLRSRLRILEESSDVRKYWVGDCSDLAEDWRTFERGEWMGDEAEVRTLSGPARVLYWEGIGKVETFVTGLMKKLFG</sequence>
<reference evidence="3 4" key="1">
    <citation type="journal article" date="2012" name="Science">
        <title>The Paleozoic origin of enzymatic lignin decomposition reconstructed from 31 fungal genomes.</title>
        <authorList>
            <person name="Floudas D."/>
            <person name="Binder M."/>
            <person name="Riley R."/>
            <person name="Barry K."/>
            <person name="Blanchette R.A."/>
            <person name="Henrissat B."/>
            <person name="Martinez A.T."/>
            <person name="Otillar R."/>
            <person name="Spatafora J.W."/>
            <person name="Yadav J.S."/>
            <person name="Aerts A."/>
            <person name="Benoit I."/>
            <person name="Boyd A."/>
            <person name="Carlson A."/>
            <person name="Copeland A."/>
            <person name="Coutinho P.M."/>
            <person name="de Vries R.P."/>
            <person name="Ferreira P."/>
            <person name="Findley K."/>
            <person name="Foster B."/>
            <person name="Gaskell J."/>
            <person name="Glotzer D."/>
            <person name="Gorecki P."/>
            <person name="Heitman J."/>
            <person name="Hesse C."/>
            <person name="Hori C."/>
            <person name="Igarashi K."/>
            <person name="Jurgens J.A."/>
            <person name="Kallen N."/>
            <person name="Kersten P."/>
            <person name="Kohler A."/>
            <person name="Kuees U."/>
            <person name="Kumar T.K.A."/>
            <person name="Kuo A."/>
            <person name="LaButti K."/>
            <person name="Larrondo L.F."/>
            <person name="Lindquist E."/>
            <person name="Ling A."/>
            <person name="Lombard V."/>
            <person name="Lucas S."/>
            <person name="Lundell T."/>
            <person name="Martin R."/>
            <person name="McLaughlin D.J."/>
            <person name="Morgenstern I."/>
            <person name="Morin E."/>
            <person name="Murat C."/>
            <person name="Nagy L.G."/>
            <person name="Nolan M."/>
            <person name="Ohm R.A."/>
            <person name="Patyshakuliyeva A."/>
            <person name="Rokas A."/>
            <person name="Ruiz-Duenas F.J."/>
            <person name="Sabat G."/>
            <person name="Salamov A."/>
            <person name="Samejima M."/>
            <person name="Schmutz J."/>
            <person name="Slot J.C."/>
            <person name="St John F."/>
            <person name="Stenlid J."/>
            <person name="Sun H."/>
            <person name="Sun S."/>
            <person name="Syed K."/>
            <person name="Tsang A."/>
            <person name="Wiebenga A."/>
            <person name="Young D."/>
            <person name="Pisabarro A."/>
            <person name="Eastwood D.C."/>
            <person name="Martin F."/>
            <person name="Cullen D."/>
            <person name="Grigoriev I.V."/>
            <person name="Hibbett D.S."/>
        </authorList>
    </citation>
    <scope>NUCLEOTIDE SEQUENCE [LARGE SCALE GENOMIC DNA]</scope>
    <source>
        <strain evidence="3 4">DJM-731 SS1</strain>
    </source>
</reference>
<keyword evidence="4" id="KW-1185">Reference proteome</keyword>
<evidence type="ECO:0000256" key="1">
    <source>
        <dbReference type="SAM" id="MobiDB-lite"/>
    </source>
</evidence>
<feature type="compositionally biased region" description="Low complexity" evidence="1">
    <location>
        <begin position="57"/>
        <end position="70"/>
    </location>
</feature>
<evidence type="ECO:0000313" key="4">
    <source>
        <dbReference type="Proteomes" id="UP000030653"/>
    </source>
</evidence>
<dbReference type="HOGENOM" id="CLU_936964_0_0_1"/>
<evidence type="ECO:0000259" key="2">
    <source>
        <dbReference type="Pfam" id="PF24016"/>
    </source>
</evidence>
<organism evidence="3 4">
    <name type="scientific">Dacryopinax primogenitus (strain DJM 731)</name>
    <name type="common">Brown rot fungus</name>
    <dbReference type="NCBI Taxonomy" id="1858805"/>
    <lineage>
        <taxon>Eukaryota</taxon>
        <taxon>Fungi</taxon>
        <taxon>Dikarya</taxon>
        <taxon>Basidiomycota</taxon>
        <taxon>Agaricomycotina</taxon>
        <taxon>Dacrymycetes</taxon>
        <taxon>Dacrymycetales</taxon>
        <taxon>Dacrymycetaceae</taxon>
        <taxon>Dacryopinax</taxon>
    </lineage>
</organism>
<dbReference type="Proteomes" id="UP000030653">
    <property type="component" value="Unassembled WGS sequence"/>
</dbReference>
<dbReference type="GeneID" id="63686570"/>
<feature type="region of interest" description="Disordered" evidence="1">
    <location>
        <begin position="1"/>
        <end position="113"/>
    </location>
</feature>
<dbReference type="AlphaFoldDB" id="M5GFC5"/>
<evidence type="ECO:0000313" key="3">
    <source>
        <dbReference type="EMBL" id="EJU06147.1"/>
    </source>
</evidence>
<dbReference type="Pfam" id="PF24016">
    <property type="entry name" value="DUF7330"/>
    <property type="match status" value="1"/>
</dbReference>